<evidence type="ECO:0000313" key="2">
    <source>
        <dbReference type="WBParaSite" id="RSKR_0000206100.1"/>
    </source>
</evidence>
<reference evidence="2" key="1">
    <citation type="submission" date="2016-11" db="UniProtKB">
        <authorList>
            <consortium name="WormBaseParasite"/>
        </authorList>
    </citation>
    <scope>IDENTIFICATION</scope>
    <source>
        <strain evidence="2">KR3021</strain>
    </source>
</reference>
<accession>A0AC35TMH6</accession>
<sequence length="148" mass="16382">MDYVLEKTLFTVVQPPIIKVGFPKWIRLFSPMETFSLLLVLYFVMTAGSVFVVLQDVPSIGSAPDGRGGYRPVVIMPNRLNAQYGFEGFLAALMFTAGGLGFILLDKFHDAEAPSSKLTLAIIASTLILASYVFLRQFIFIKMPSYMG</sequence>
<protein>
    <submittedName>
        <fullName evidence="2">Oligosaccharyltransferase complex subunit</fullName>
    </submittedName>
</protein>
<organism evidence="1 2">
    <name type="scientific">Rhabditophanes sp. KR3021</name>
    <dbReference type="NCBI Taxonomy" id="114890"/>
    <lineage>
        <taxon>Eukaryota</taxon>
        <taxon>Metazoa</taxon>
        <taxon>Ecdysozoa</taxon>
        <taxon>Nematoda</taxon>
        <taxon>Chromadorea</taxon>
        <taxon>Rhabditida</taxon>
        <taxon>Tylenchina</taxon>
        <taxon>Panagrolaimomorpha</taxon>
        <taxon>Strongyloidoidea</taxon>
        <taxon>Alloionematidae</taxon>
        <taxon>Rhabditophanes</taxon>
    </lineage>
</organism>
<evidence type="ECO:0000313" key="1">
    <source>
        <dbReference type="Proteomes" id="UP000095286"/>
    </source>
</evidence>
<dbReference type="Proteomes" id="UP000095286">
    <property type="component" value="Unplaced"/>
</dbReference>
<dbReference type="WBParaSite" id="RSKR_0000206100.1">
    <property type="protein sequence ID" value="RSKR_0000206100.1"/>
    <property type="gene ID" value="RSKR_0000206100"/>
</dbReference>
<name>A0AC35TMH6_9BILA</name>
<proteinExistence type="predicted"/>